<dbReference type="AlphaFoldDB" id="A0AAD5SMS4"/>
<feature type="signal peptide" evidence="1">
    <location>
        <begin position="1"/>
        <end position="18"/>
    </location>
</feature>
<sequence length="399" mass="44440">MLVKLFIYLAAVLPAVLAAPRYKCYNPEPTTGVPTQTVTQTTIQTTIQTTAEITTQTATPYPSPEPQTPVYLNWTTVSGYFLQDETTTDPNGFDYISTNFGLIDRAYDSDAEFDPNGEKSQWQRFAHHIGELNKNSDASTEYKVLLMARHGEGWHNAAESYYGTPAWNCYWGQLSGNGTAVWEDPHLTPAGELEAIKANDFWRKQIDEHKQPAPESFYTSPLSRCTVTANLTFANLGFDNFYPIVKEFLREGVSIRTCDHRPSKTYITNMFPFYKFEEGFAELDPLYDGVKYETSEAQDLRNFNGLTDVFTKDKNTWISFTAHSGEITSLLRVLGHRAFRLATGQAIPVLVKVVSNLPKSTTTTIAPWTTPTVCPAPPVTSIANQGCVCTATATPTTTI</sequence>
<proteinExistence type="predicted"/>
<dbReference type="PANTHER" id="PTHR48100:SF32">
    <property type="entry name" value="ANCHORED PROTEIN, PUTATIVE (AFU_ORTHOLOGUE AFUA_1G10590)-RELATED"/>
    <property type="match status" value="1"/>
</dbReference>
<dbReference type="Gene3D" id="3.40.50.1240">
    <property type="entry name" value="Phosphoglycerate mutase-like"/>
    <property type="match status" value="1"/>
</dbReference>
<dbReference type="InterPro" id="IPR029033">
    <property type="entry name" value="His_PPase_superfam"/>
</dbReference>
<name>A0AAD5SMS4_9FUNG</name>
<dbReference type="SUPFAM" id="SSF53254">
    <property type="entry name" value="Phosphoglycerate mutase-like"/>
    <property type="match status" value="1"/>
</dbReference>
<dbReference type="EMBL" id="JADGJD010000015">
    <property type="protein sequence ID" value="KAJ3056957.1"/>
    <property type="molecule type" value="Genomic_DNA"/>
</dbReference>
<dbReference type="Proteomes" id="UP001212841">
    <property type="component" value="Unassembled WGS sequence"/>
</dbReference>
<dbReference type="GO" id="GO:0016791">
    <property type="term" value="F:phosphatase activity"/>
    <property type="evidence" value="ECO:0007669"/>
    <property type="project" value="TreeGrafter"/>
</dbReference>
<keyword evidence="1" id="KW-0732">Signal</keyword>
<reference evidence="2" key="1">
    <citation type="submission" date="2020-05" db="EMBL/GenBank/DDBJ databases">
        <title>Phylogenomic resolution of chytrid fungi.</title>
        <authorList>
            <person name="Stajich J.E."/>
            <person name="Amses K."/>
            <person name="Simmons R."/>
            <person name="Seto K."/>
            <person name="Myers J."/>
            <person name="Bonds A."/>
            <person name="Quandt C.A."/>
            <person name="Barry K."/>
            <person name="Liu P."/>
            <person name="Grigoriev I."/>
            <person name="Longcore J.E."/>
            <person name="James T.Y."/>
        </authorList>
    </citation>
    <scope>NUCLEOTIDE SEQUENCE</scope>
    <source>
        <strain evidence="2">JEL0318</strain>
    </source>
</reference>
<dbReference type="InterPro" id="IPR050275">
    <property type="entry name" value="PGM_Phosphatase"/>
</dbReference>
<dbReference type="CDD" id="cd07067">
    <property type="entry name" value="HP_PGM_like"/>
    <property type="match status" value="1"/>
</dbReference>
<evidence type="ECO:0000256" key="1">
    <source>
        <dbReference type="SAM" id="SignalP"/>
    </source>
</evidence>
<accession>A0AAD5SMS4</accession>
<protein>
    <recommendedName>
        <fullName evidence="4">Phosphoglycerate mutase</fullName>
    </recommendedName>
</protein>
<organism evidence="2 3">
    <name type="scientific">Rhizophlyctis rosea</name>
    <dbReference type="NCBI Taxonomy" id="64517"/>
    <lineage>
        <taxon>Eukaryota</taxon>
        <taxon>Fungi</taxon>
        <taxon>Fungi incertae sedis</taxon>
        <taxon>Chytridiomycota</taxon>
        <taxon>Chytridiomycota incertae sedis</taxon>
        <taxon>Chytridiomycetes</taxon>
        <taxon>Rhizophlyctidales</taxon>
        <taxon>Rhizophlyctidaceae</taxon>
        <taxon>Rhizophlyctis</taxon>
    </lineage>
</organism>
<gene>
    <name evidence="2" type="ORF">HK097_002335</name>
</gene>
<dbReference type="GO" id="GO:0005737">
    <property type="term" value="C:cytoplasm"/>
    <property type="evidence" value="ECO:0007669"/>
    <property type="project" value="TreeGrafter"/>
</dbReference>
<comment type="caution">
    <text evidence="2">The sequence shown here is derived from an EMBL/GenBank/DDBJ whole genome shotgun (WGS) entry which is preliminary data.</text>
</comment>
<feature type="chain" id="PRO_5042296011" description="Phosphoglycerate mutase" evidence="1">
    <location>
        <begin position="19"/>
        <end position="399"/>
    </location>
</feature>
<evidence type="ECO:0008006" key="4">
    <source>
        <dbReference type="Google" id="ProtNLM"/>
    </source>
</evidence>
<dbReference type="InterPro" id="IPR013078">
    <property type="entry name" value="His_Pase_superF_clade-1"/>
</dbReference>
<evidence type="ECO:0000313" key="3">
    <source>
        <dbReference type="Proteomes" id="UP001212841"/>
    </source>
</evidence>
<dbReference type="PANTHER" id="PTHR48100">
    <property type="entry name" value="BROAD-SPECIFICITY PHOSPHATASE YOR283W-RELATED"/>
    <property type="match status" value="1"/>
</dbReference>
<evidence type="ECO:0000313" key="2">
    <source>
        <dbReference type="EMBL" id="KAJ3056957.1"/>
    </source>
</evidence>
<keyword evidence="3" id="KW-1185">Reference proteome</keyword>